<sequence length="350" mass="37853">MMSTNNGNGKAAFEVEATNLRPRWIPTVGYTVQNVLISIGVMIGACASLVLTCTVVFPLACIRSMFFSRSSLSLIPSRDSLRRGKVVLIVGASRGMGLEVLKQYCPEPETTIIAVSKNADVLRNAIIQMGDTPATLQMETLDLSGSTKSIADAVSKLDETYGPISHLYAIASISNHLNDNTPWNLDVTEKMIKVNVSGTVALVMAMYERMKTRRYGKICIVGSVAGMFGPANMISYASTKAFINTFSSSLRILASASNVDVVTVEPGFIDTRMTQKMRGQGSTVPGGEFANAETMAEHMKRAVERGGVGVVAWPVRQSIQMYALRGLNPICEEIGRFVSMKARMSGKKIT</sequence>
<comment type="similarity">
    <text evidence="1">Belongs to the short-chain dehydrogenases/reductases (SDR) family.</text>
</comment>
<dbReference type="GO" id="GO:0016491">
    <property type="term" value="F:oxidoreductase activity"/>
    <property type="evidence" value="ECO:0007669"/>
    <property type="project" value="UniProtKB-KW"/>
</dbReference>
<evidence type="ECO:0000256" key="3">
    <source>
        <dbReference type="ARBA" id="ARBA00023002"/>
    </source>
</evidence>
<dbReference type="Pfam" id="PF00106">
    <property type="entry name" value="adh_short"/>
    <property type="match status" value="1"/>
</dbReference>
<dbReference type="RefSeq" id="XP_001835418.2">
    <property type="nucleotide sequence ID" value="XM_001835366.2"/>
</dbReference>
<evidence type="ECO:0000256" key="2">
    <source>
        <dbReference type="ARBA" id="ARBA00022857"/>
    </source>
</evidence>
<dbReference type="PANTHER" id="PTHR44196">
    <property type="entry name" value="DEHYDROGENASE/REDUCTASE SDR FAMILY MEMBER 7B"/>
    <property type="match status" value="1"/>
</dbReference>
<dbReference type="HOGENOM" id="CLU_809059_0_0_1"/>
<comment type="function">
    <text evidence="4">Putative oxidoreductase.</text>
</comment>
<dbReference type="InterPro" id="IPR036291">
    <property type="entry name" value="NAD(P)-bd_dom_sf"/>
</dbReference>
<keyword evidence="3" id="KW-0560">Oxidoreductase</keyword>
<dbReference type="STRING" id="240176.A8NPW3"/>
<dbReference type="PRINTS" id="PR00081">
    <property type="entry name" value="GDHRDH"/>
</dbReference>
<dbReference type="VEuPathDB" id="FungiDB:CC1G_05380"/>
<name>A8NPW3_COPC7</name>
<feature type="transmembrane region" description="Helical" evidence="5">
    <location>
        <begin position="215"/>
        <end position="237"/>
    </location>
</feature>
<keyword evidence="2" id="KW-0521">NADP</keyword>
<evidence type="ECO:0000313" key="7">
    <source>
        <dbReference type="Proteomes" id="UP000001861"/>
    </source>
</evidence>
<protein>
    <recommendedName>
        <fullName evidence="8">NAD(P)-binding protein</fullName>
    </recommendedName>
</protein>
<keyword evidence="5" id="KW-0812">Transmembrane</keyword>
<dbReference type="SUPFAM" id="SSF51735">
    <property type="entry name" value="NAD(P)-binding Rossmann-fold domains"/>
    <property type="match status" value="1"/>
</dbReference>
<evidence type="ECO:0000256" key="5">
    <source>
        <dbReference type="SAM" id="Phobius"/>
    </source>
</evidence>
<dbReference type="OrthoDB" id="7289984at2759"/>
<dbReference type="InterPro" id="IPR020904">
    <property type="entry name" value="Sc_DH/Rdtase_CS"/>
</dbReference>
<dbReference type="eggNOG" id="KOG1205">
    <property type="taxonomic scope" value="Eukaryota"/>
</dbReference>
<keyword evidence="5" id="KW-0472">Membrane</keyword>
<dbReference type="GeneID" id="6011950"/>
<evidence type="ECO:0008006" key="8">
    <source>
        <dbReference type="Google" id="ProtNLM"/>
    </source>
</evidence>
<dbReference type="InParanoid" id="A8NPW3"/>
<dbReference type="EMBL" id="AACS02000008">
    <property type="protein sequence ID" value="EAU86386.2"/>
    <property type="molecule type" value="Genomic_DNA"/>
</dbReference>
<dbReference type="OMA" id="PAFEYES"/>
<dbReference type="InterPro" id="IPR002347">
    <property type="entry name" value="SDR_fam"/>
</dbReference>
<dbReference type="Proteomes" id="UP000001861">
    <property type="component" value="Unassembled WGS sequence"/>
</dbReference>
<organism evidence="6 7">
    <name type="scientific">Coprinopsis cinerea (strain Okayama-7 / 130 / ATCC MYA-4618 / FGSC 9003)</name>
    <name type="common">Inky cap fungus</name>
    <name type="synonym">Hormographiella aspergillata</name>
    <dbReference type="NCBI Taxonomy" id="240176"/>
    <lineage>
        <taxon>Eukaryota</taxon>
        <taxon>Fungi</taxon>
        <taxon>Dikarya</taxon>
        <taxon>Basidiomycota</taxon>
        <taxon>Agaricomycotina</taxon>
        <taxon>Agaricomycetes</taxon>
        <taxon>Agaricomycetidae</taxon>
        <taxon>Agaricales</taxon>
        <taxon>Agaricineae</taxon>
        <taxon>Psathyrellaceae</taxon>
        <taxon>Coprinopsis</taxon>
    </lineage>
</organism>
<keyword evidence="7" id="KW-1185">Reference proteome</keyword>
<evidence type="ECO:0000256" key="1">
    <source>
        <dbReference type="ARBA" id="ARBA00006484"/>
    </source>
</evidence>
<gene>
    <name evidence="6" type="ORF">CC1G_05380</name>
</gene>
<proteinExistence type="inferred from homology"/>
<dbReference type="KEGG" id="cci:CC1G_05380"/>
<dbReference type="GO" id="GO:0016020">
    <property type="term" value="C:membrane"/>
    <property type="evidence" value="ECO:0007669"/>
    <property type="project" value="TreeGrafter"/>
</dbReference>
<keyword evidence="5" id="KW-1133">Transmembrane helix</keyword>
<dbReference type="AlphaFoldDB" id="A8NPW3"/>
<dbReference type="PROSITE" id="PS00061">
    <property type="entry name" value="ADH_SHORT"/>
    <property type="match status" value="1"/>
</dbReference>
<comment type="caution">
    <text evidence="6">The sequence shown here is derived from an EMBL/GenBank/DDBJ whole genome shotgun (WGS) entry which is preliminary data.</text>
</comment>
<evidence type="ECO:0000313" key="6">
    <source>
        <dbReference type="EMBL" id="EAU86386.2"/>
    </source>
</evidence>
<evidence type="ECO:0000256" key="4">
    <source>
        <dbReference type="ARBA" id="ARBA00037096"/>
    </source>
</evidence>
<dbReference type="Gene3D" id="3.40.50.720">
    <property type="entry name" value="NAD(P)-binding Rossmann-like Domain"/>
    <property type="match status" value="1"/>
</dbReference>
<reference evidence="6 7" key="1">
    <citation type="journal article" date="2010" name="Proc. Natl. Acad. Sci. U.S.A.">
        <title>Insights into evolution of multicellular fungi from the assembled chromosomes of the mushroom Coprinopsis cinerea (Coprinus cinereus).</title>
        <authorList>
            <person name="Stajich J.E."/>
            <person name="Wilke S.K."/>
            <person name="Ahren D."/>
            <person name="Au C.H."/>
            <person name="Birren B.W."/>
            <person name="Borodovsky M."/>
            <person name="Burns C."/>
            <person name="Canback B."/>
            <person name="Casselton L.A."/>
            <person name="Cheng C.K."/>
            <person name="Deng J."/>
            <person name="Dietrich F.S."/>
            <person name="Fargo D.C."/>
            <person name="Farman M.L."/>
            <person name="Gathman A.C."/>
            <person name="Goldberg J."/>
            <person name="Guigo R."/>
            <person name="Hoegger P.J."/>
            <person name="Hooker J.B."/>
            <person name="Huggins A."/>
            <person name="James T.Y."/>
            <person name="Kamada T."/>
            <person name="Kilaru S."/>
            <person name="Kodira C."/>
            <person name="Kues U."/>
            <person name="Kupfer D."/>
            <person name="Kwan H.S."/>
            <person name="Lomsadze A."/>
            <person name="Li W."/>
            <person name="Lilly W.W."/>
            <person name="Ma L.J."/>
            <person name="Mackey A.J."/>
            <person name="Manning G."/>
            <person name="Martin F."/>
            <person name="Muraguchi H."/>
            <person name="Natvig D.O."/>
            <person name="Palmerini H."/>
            <person name="Ramesh M.A."/>
            <person name="Rehmeyer C.J."/>
            <person name="Roe B.A."/>
            <person name="Shenoy N."/>
            <person name="Stanke M."/>
            <person name="Ter-Hovhannisyan V."/>
            <person name="Tunlid A."/>
            <person name="Velagapudi R."/>
            <person name="Vision T.J."/>
            <person name="Zeng Q."/>
            <person name="Zolan M.E."/>
            <person name="Pukkila P.J."/>
        </authorList>
    </citation>
    <scope>NUCLEOTIDE SEQUENCE [LARGE SCALE GENOMIC DNA]</scope>
    <source>
        <strain evidence="7">Okayama-7 / 130 / ATCC MYA-4618 / FGSC 9003</strain>
    </source>
</reference>
<feature type="transmembrane region" description="Helical" evidence="5">
    <location>
        <begin position="35"/>
        <end position="62"/>
    </location>
</feature>
<accession>A8NPW3</accession>
<dbReference type="PANTHER" id="PTHR44196:SF1">
    <property type="entry name" value="DEHYDROGENASE_REDUCTASE SDR FAMILY MEMBER 7B"/>
    <property type="match status" value="1"/>
</dbReference>